<dbReference type="AlphaFoldDB" id="A0A1P8UI64"/>
<evidence type="ECO:0000313" key="6">
    <source>
        <dbReference type="EMBL" id="APZ43526.1"/>
    </source>
</evidence>
<dbReference type="RefSeq" id="WP_076837166.1">
    <property type="nucleotide sequence ID" value="NZ_CP019434.1"/>
</dbReference>
<dbReference type="Gene3D" id="2.60.120.10">
    <property type="entry name" value="Jelly Rolls"/>
    <property type="match status" value="1"/>
</dbReference>
<dbReference type="SUPFAM" id="SSF51206">
    <property type="entry name" value="cAMP-binding domain-like"/>
    <property type="match status" value="1"/>
</dbReference>
<accession>A0A1P8UI64</accession>
<dbReference type="STRING" id="1765967.BW247_10870"/>
<dbReference type="Proteomes" id="UP000243807">
    <property type="component" value="Chromosome"/>
</dbReference>
<dbReference type="PROSITE" id="PS50042">
    <property type="entry name" value="CNMP_BINDING_3"/>
    <property type="match status" value="1"/>
</dbReference>
<keyword evidence="2" id="KW-0238">DNA-binding</keyword>
<dbReference type="CDD" id="cd00038">
    <property type="entry name" value="CAP_ED"/>
    <property type="match status" value="1"/>
</dbReference>
<dbReference type="InterPro" id="IPR000595">
    <property type="entry name" value="cNMP-bd_dom"/>
</dbReference>
<evidence type="ECO:0008006" key="8">
    <source>
        <dbReference type="Google" id="ProtNLM"/>
    </source>
</evidence>
<dbReference type="PANTHER" id="PTHR24567">
    <property type="entry name" value="CRP FAMILY TRANSCRIPTIONAL REGULATORY PROTEIN"/>
    <property type="match status" value="1"/>
</dbReference>
<dbReference type="Pfam" id="PF00027">
    <property type="entry name" value="cNMP_binding"/>
    <property type="match status" value="1"/>
</dbReference>
<evidence type="ECO:0000256" key="1">
    <source>
        <dbReference type="ARBA" id="ARBA00023015"/>
    </source>
</evidence>
<reference evidence="6 7" key="1">
    <citation type="submission" date="2017-01" db="EMBL/GenBank/DDBJ databases">
        <title>Draft sequence of Acidihalobacter ferrooxidans strain DSM 14175 (strain V8).</title>
        <authorList>
            <person name="Khaleque H.N."/>
            <person name="Ramsay J.P."/>
            <person name="Murphy R.J.T."/>
            <person name="Kaksonen A.H."/>
            <person name="Boxall N.J."/>
            <person name="Watkin E.L.J."/>
        </authorList>
    </citation>
    <scope>NUCLEOTIDE SEQUENCE [LARGE SCALE GENOMIC DNA]</scope>
    <source>
        <strain evidence="6 7">V8</strain>
    </source>
</reference>
<evidence type="ECO:0000313" key="7">
    <source>
        <dbReference type="Proteomes" id="UP000243807"/>
    </source>
</evidence>
<dbReference type="SMART" id="SM00100">
    <property type="entry name" value="cNMP"/>
    <property type="match status" value="1"/>
</dbReference>
<evidence type="ECO:0000259" key="4">
    <source>
        <dbReference type="PROSITE" id="PS50042"/>
    </source>
</evidence>
<dbReference type="GO" id="GO:0003677">
    <property type="term" value="F:DNA binding"/>
    <property type="evidence" value="ECO:0007669"/>
    <property type="project" value="UniProtKB-KW"/>
</dbReference>
<dbReference type="OrthoDB" id="9777588at2"/>
<dbReference type="PROSITE" id="PS51063">
    <property type="entry name" value="HTH_CRP_2"/>
    <property type="match status" value="1"/>
</dbReference>
<evidence type="ECO:0000256" key="3">
    <source>
        <dbReference type="ARBA" id="ARBA00023163"/>
    </source>
</evidence>
<organism evidence="6 7">
    <name type="scientific">Acidihalobacter ferrooxydans</name>
    <dbReference type="NCBI Taxonomy" id="1765967"/>
    <lineage>
        <taxon>Bacteria</taxon>
        <taxon>Pseudomonadati</taxon>
        <taxon>Pseudomonadota</taxon>
        <taxon>Gammaproteobacteria</taxon>
        <taxon>Chromatiales</taxon>
        <taxon>Ectothiorhodospiraceae</taxon>
        <taxon>Acidihalobacter</taxon>
    </lineage>
</organism>
<gene>
    <name evidence="6" type="ORF">BW247_10870</name>
</gene>
<dbReference type="KEGG" id="afy:BW247_10870"/>
<dbReference type="InterPro" id="IPR036390">
    <property type="entry name" value="WH_DNA-bd_sf"/>
</dbReference>
<dbReference type="GO" id="GO:0003700">
    <property type="term" value="F:DNA-binding transcription factor activity"/>
    <property type="evidence" value="ECO:0007669"/>
    <property type="project" value="TreeGrafter"/>
</dbReference>
<evidence type="ECO:0000259" key="5">
    <source>
        <dbReference type="PROSITE" id="PS51063"/>
    </source>
</evidence>
<keyword evidence="1" id="KW-0805">Transcription regulation</keyword>
<keyword evidence="7" id="KW-1185">Reference proteome</keyword>
<dbReference type="InterPro" id="IPR014710">
    <property type="entry name" value="RmlC-like_jellyroll"/>
</dbReference>
<keyword evidence="3" id="KW-0804">Transcription</keyword>
<dbReference type="EMBL" id="CP019434">
    <property type="protein sequence ID" value="APZ43526.1"/>
    <property type="molecule type" value="Genomic_DNA"/>
</dbReference>
<dbReference type="GO" id="GO:0005829">
    <property type="term" value="C:cytosol"/>
    <property type="evidence" value="ECO:0007669"/>
    <property type="project" value="TreeGrafter"/>
</dbReference>
<proteinExistence type="predicted"/>
<sequence length="223" mass="24432">MSLDILRNCPLFAALNAAQLAAAASGLRRQSLAAGTVLFHQNDAAAHYYIVEHGLIELDRLSPDGSGKVIELIGPGELFAEAVMFMNLPRYPVTARAVDDSAVLVLRNIALLDLLTTDNTLALHMLGHLSMRLHHLVQEIETLTLHDARYRLANYLLGECERRDTTRLTLPAPKQVIASRLGIKPETFSRLMHSLRSTGVIDVRGATLVVNDLAVLRNLLDSG</sequence>
<dbReference type="SUPFAM" id="SSF46785">
    <property type="entry name" value="Winged helix' DNA-binding domain"/>
    <property type="match status" value="1"/>
</dbReference>
<dbReference type="InterPro" id="IPR018490">
    <property type="entry name" value="cNMP-bd_dom_sf"/>
</dbReference>
<feature type="domain" description="HTH crp-type" evidence="5">
    <location>
        <begin position="146"/>
        <end position="214"/>
    </location>
</feature>
<dbReference type="SMART" id="SM00419">
    <property type="entry name" value="HTH_CRP"/>
    <property type="match status" value="1"/>
</dbReference>
<dbReference type="InterPro" id="IPR012318">
    <property type="entry name" value="HTH_CRP"/>
</dbReference>
<evidence type="ECO:0000256" key="2">
    <source>
        <dbReference type="ARBA" id="ARBA00023125"/>
    </source>
</evidence>
<feature type="domain" description="Cyclic nucleotide-binding" evidence="4">
    <location>
        <begin position="11"/>
        <end position="90"/>
    </location>
</feature>
<dbReference type="Gene3D" id="1.10.10.10">
    <property type="entry name" value="Winged helix-like DNA-binding domain superfamily/Winged helix DNA-binding domain"/>
    <property type="match status" value="1"/>
</dbReference>
<protein>
    <recommendedName>
        <fullName evidence="8">Crp/Fnr family transcriptional regulator</fullName>
    </recommendedName>
</protein>
<dbReference type="PANTHER" id="PTHR24567:SF74">
    <property type="entry name" value="HTH-TYPE TRANSCRIPTIONAL REGULATOR ARCR"/>
    <property type="match status" value="1"/>
</dbReference>
<dbReference type="InterPro" id="IPR036388">
    <property type="entry name" value="WH-like_DNA-bd_sf"/>
</dbReference>
<dbReference type="Pfam" id="PF13545">
    <property type="entry name" value="HTH_Crp_2"/>
    <property type="match status" value="1"/>
</dbReference>
<name>A0A1P8UI64_9GAMM</name>
<dbReference type="InterPro" id="IPR050397">
    <property type="entry name" value="Env_Response_Regulators"/>
</dbReference>